<dbReference type="GO" id="GO:0032955">
    <property type="term" value="P:regulation of division septum assembly"/>
    <property type="evidence" value="ECO:0007669"/>
    <property type="project" value="TreeGrafter"/>
</dbReference>
<sequence length="1421" mass="157610">MASLSSPPPHLAHCTPYCTSDPVLGHVLVFFNPHSSSSPASVSRIEAHMLTCAGLQSYSKLTLSPSSPLYAAVNHLPPQKQNQEVYRGLAIAVLKYFSELPKTVKETILKSKKNNVLPSGEAQAVAFDEMHAGDLAARLKELELESLLGDLNSALAERFLTWLDVDLVLRSPANVESDAVPEAAEKLLELFGVPTHLPFTKLKRAQSRPASARPRPLKDSAEGIERELEQLRITEASYVGKLQDLLVNLVRPLRSRASQRKGDGGFPNGRDLEALFPPSLDRILELNMAFLQEVEKGGLPDVADCCLRRFPDFKESYEEYIQASSEFPQLLAKFARDRHSSFSKRIQLAGEQKLRSMIIEPVQRLPRYTLLIDSIIGLLAFDDPSLPKLVDAREIITEICSLQSSDKDERSKTTKRLQSIVVSWPPSLRLPGRLITAFDFLDVLPPFNDKTSEAIPSTILLFPDRLLILRRPKYTSMQARAIMAEVDKPGGGGGMSNYGSGTKREGLGCDLQFAGWADLADVKFAESDKGDVIWMTLARDLRDSWDVRAGGMGIRRLRLLNAYEGRATKLTEDIVKARLEGRVLNGRKGLVGLREAKVEGLGLWACAWGNEDRYATEGKKGSVVVYIDNGGGGPESPGKTGRELAADVGKGGVDIAVNVEAIMGSKLRVEFRSWNEYSSTDTVSREEFLAVFTKRLSSIVRLHSLPQHPPLTAALMSANRKLLRSLGVPFDGESRFSKLRPPSPVKLLSSVFGSSNSNSPGTPGSPSKSRQLMDRTQSQILPPKMLDRSSAMLQKRSTVLGIMGDWNGEPGEGDLEISLQSITMPSESPLKRLEETLEAFVKALKKLSSAEHSDLMPLRNMQDVDDAAVEGFLGMMLTDPKAARGERRMGVDIVFDAFRRFLRREWKDGMGSVIDGKGLAELRSKSDTLYPGDFEDFFKIFVLDWAPQNKRAFKTLILLLKSMQNRVENPDDKGLLTKAFTELLVEDEDPLEFMPLVDRLVEEADNLFSEPLVINNGEFTLPNGNAVLRRNKSIHAASNYSTASLRKRFGLTHTSSARDPIRGEHHGDSAKSGSVWRTLSKNSRREESQKGHISRSKSTDYDARTYHFPKRPTSQDRPTAFSTFTPLPPSPSSPMRPLSAASGPTHLTGGKPLPPEPAVRKKRRSSLSDLTTHRDYQQILPARASPDLEKTTTPTKSGISGLKDMENYRAAESPSPSQLPKPVGGGAPGRRMSKDRSEIPVRKSLGMSGSPGPQRLKMQSTQKLRERLQNEKQAITMVDQSLQCEIDKIGEELSLATRVSSRGVKELTTRLEQVEARLPQINELNGKYETLKKSSDTVLAKKDRELEVLDKDFNDCLNENDVMFEKFNEELVKISSGLKAGRDVELLKILQEVRAEQAKLKRENMKLRRENNSLRAQLGDN</sequence>
<dbReference type="PROSITE" id="PS50010">
    <property type="entry name" value="DH_2"/>
    <property type="match status" value="1"/>
</dbReference>
<feature type="coiled-coil region" evidence="1">
    <location>
        <begin position="1390"/>
        <end position="1417"/>
    </location>
</feature>
<keyword evidence="1" id="KW-0175">Coiled coil</keyword>
<dbReference type="InterPro" id="IPR035899">
    <property type="entry name" value="DBL_dom_sf"/>
</dbReference>
<dbReference type="Gene3D" id="1.20.900.10">
    <property type="entry name" value="Dbl homology (DH) domain"/>
    <property type="match status" value="1"/>
</dbReference>
<dbReference type="Pfam" id="PF00621">
    <property type="entry name" value="RhoGEF"/>
    <property type="match status" value="1"/>
</dbReference>
<feature type="region of interest" description="Disordered" evidence="2">
    <location>
        <begin position="749"/>
        <end position="773"/>
    </location>
</feature>
<dbReference type="GO" id="GO:0031991">
    <property type="term" value="P:regulation of actomyosin contractile ring contraction"/>
    <property type="evidence" value="ECO:0007669"/>
    <property type="project" value="TreeGrafter"/>
</dbReference>
<dbReference type="InterPro" id="IPR057454">
    <property type="entry name" value="Bud3_C"/>
</dbReference>
<dbReference type="PANTHER" id="PTHR22834">
    <property type="entry name" value="NUCLEAR FUSION PROTEIN FUS2"/>
    <property type="match status" value="1"/>
</dbReference>
<proteinExistence type="predicted"/>
<dbReference type="Pfam" id="PF25351">
    <property type="entry name" value="PH_BUD3_C"/>
    <property type="match status" value="1"/>
</dbReference>
<accession>A0A292PUH3</accession>
<dbReference type="InterPro" id="IPR051492">
    <property type="entry name" value="Dynamin-Rho_GEF"/>
</dbReference>
<gene>
    <name evidence="4" type="ORF">GSTUAT00005803001</name>
</gene>
<feature type="domain" description="DH" evidence="3">
    <location>
        <begin position="223"/>
        <end position="406"/>
    </location>
</feature>
<evidence type="ECO:0000256" key="2">
    <source>
        <dbReference type="SAM" id="MobiDB-lite"/>
    </source>
</evidence>
<dbReference type="SUPFAM" id="SSF48065">
    <property type="entry name" value="DBL homology domain (DH-domain)"/>
    <property type="match status" value="1"/>
</dbReference>
<dbReference type="Pfam" id="PF12015">
    <property type="entry name" value="Bud3_N"/>
    <property type="match status" value="1"/>
</dbReference>
<dbReference type="GO" id="GO:0005737">
    <property type="term" value="C:cytoplasm"/>
    <property type="evidence" value="ECO:0007669"/>
    <property type="project" value="TreeGrafter"/>
</dbReference>
<evidence type="ECO:0000313" key="4">
    <source>
        <dbReference type="EMBL" id="CUS10120.1"/>
    </source>
</evidence>
<feature type="compositionally biased region" description="Basic and acidic residues" evidence="2">
    <location>
        <begin position="1059"/>
        <end position="1069"/>
    </location>
</feature>
<organism evidence="4 5">
    <name type="scientific">Tuber aestivum</name>
    <name type="common">summer truffle</name>
    <dbReference type="NCBI Taxonomy" id="59557"/>
    <lineage>
        <taxon>Eukaryota</taxon>
        <taxon>Fungi</taxon>
        <taxon>Dikarya</taxon>
        <taxon>Ascomycota</taxon>
        <taxon>Pezizomycotina</taxon>
        <taxon>Pezizomycetes</taxon>
        <taxon>Pezizales</taxon>
        <taxon>Tuberaceae</taxon>
        <taxon>Tuber</taxon>
    </lineage>
</organism>
<dbReference type="PANTHER" id="PTHR22834:SF21">
    <property type="entry name" value="GUANYL NUCLEOTIDE EXCHANGE FACTOR, PUTATIVE (AFU_ORTHOLOGUE AFUA_5G11890)-RELATED"/>
    <property type="match status" value="1"/>
</dbReference>
<feature type="compositionally biased region" description="Low complexity" evidence="2">
    <location>
        <begin position="749"/>
        <end position="769"/>
    </location>
</feature>
<keyword evidence="5" id="KW-1185">Reference proteome</keyword>
<protein>
    <recommendedName>
        <fullName evidence="3">DH domain-containing protein</fullName>
    </recommendedName>
</protein>
<evidence type="ECO:0000256" key="1">
    <source>
        <dbReference type="SAM" id="Coils"/>
    </source>
</evidence>
<dbReference type="SMART" id="SM00325">
    <property type="entry name" value="RhoGEF"/>
    <property type="match status" value="1"/>
</dbReference>
<dbReference type="Proteomes" id="UP001412239">
    <property type="component" value="Unassembled WGS sequence"/>
</dbReference>
<reference evidence="4" key="1">
    <citation type="submission" date="2015-10" db="EMBL/GenBank/DDBJ databases">
        <authorList>
            <person name="Regsiter A."/>
            <person name="william w."/>
        </authorList>
    </citation>
    <scope>NUCLEOTIDE SEQUENCE</scope>
    <source>
        <strain evidence="4">Montdore</strain>
    </source>
</reference>
<dbReference type="InterPro" id="IPR021895">
    <property type="entry name" value="Bud3_N"/>
</dbReference>
<feature type="compositionally biased region" description="Polar residues" evidence="2">
    <location>
        <begin position="1071"/>
        <end position="1081"/>
    </location>
</feature>
<name>A0A292PUH3_9PEZI</name>
<dbReference type="InterPro" id="IPR000219">
    <property type="entry name" value="DH_dom"/>
</dbReference>
<feature type="region of interest" description="Disordered" evidence="2">
    <location>
        <begin position="1053"/>
        <end position="1261"/>
    </location>
</feature>
<dbReference type="GO" id="GO:0005085">
    <property type="term" value="F:guanyl-nucleotide exchange factor activity"/>
    <property type="evidence" value="ECO:0007669"/>
    <property type="project" value="InterPro"/>
</dbReference>
<dbReference type="EMBL" id="LN891056">
    <property type="protein sequence ID" value="CUS10120.1"/>
    <property type="molecule type" value="Genomic_DNA"/>
</dbReference>
<feature type="compositionally biased region" description="Basic and acidic residues" evidence="2">
    <location>
        <begin position="1232"/>
        <end position="1241"/>
    </location>
</feature>
<evidence type="ECO:0000313" key="5">
    <source>
        <dbReference type="Proteomes" id="UP001412239"/>
    </source>
</evidence>
<evidence type="ECO:0000259" key="3">
    <source>
        <dbReference type="PROSITE" id="PS50010"/>
    </source>
</evidence>